<dbReference type="InterPro" id="IPR036770">
    <property type="entry name" value="Ankyrin_rpt-contain_sf"/>
</dbReference>
<protein>
    <recommendedName>
        <fullName evidence="4">NAD(P)(+)--arginine ADP-ribosyltransferase</fullName>
    </recommendedName>
</protein>
<name>A0A819TX22_9BILA</name>
<dbReference type="Gene3D" id="3.90.176.10">
    <property type="entry name" value="Toxin ADP-ribosyltransferase, Chain A, domain 1"/>
    <property type="match status" value="1"/>
</dbReference>
<feature type="repeat" description="ANK" evidence="1">
    <location>
        <begin position="49"/>
        <end position="81"/>
    </location>
</feature>
<dbReference type="PROSITE" id="PS50297">
    <property type="entry name" value="ANK_REP_REGION"/>
    <property type="match status" value="1"/>
</dbReference>
<organism evidence="2 3">
    <name type="scientific">Adineta steineri</name>
    <dbReference type="NCBI Taxonomy" id="433720"/>
    <lineage>
        <taxon>Eukaryota</taxon>
        <taxon>Metazoa</taxon>
        <taxon>Spiralia</taxon>
        <taxon>Gnathifera</taxon>
        <taxon>Rotifera</taxon>
        <taxon>Eurotatoria</taxon>
        <taxon>Bdelloidea</taxon>
        <taxon>Adinetida</taxon>
        <taxon>Adinetidae</taxon>
        <taxon>Adineta</taxon>
    </lineage>
</organism>
<evidence type="ECO:0008006" key="4">
    <source>
        <dbReference type="Google" id="ProtNLM"/>
    </source>
</evidence>
<proteinExistence type="predicted"/>
<dbReference type="PROSITE" id="PS50088">
    <property type="entry name" value="ANK_REPEAT"/>
    <property type="match status" value="1"/>
</dbReference>
<sequence length="390" mass="44421">MTTSNEQEIRLEMTETSDFYNACAANDIPRIKFHLAHMSSNEINRVEPNGSTALHVACYHHNAGAVYLLLRFGAIGSIKNRHGLTAFEETTSLRIKQLFLGTGHASWIEWTFLDPPTREMKQMFDFALKSAFHTWGLSFILDYLHIYYARRHVSKALSTSMEKLEQYFASARTSQSLFPVITAYTATLDFDKVVNQHCTEVLPGLLQANGKPSNTLATSIFYLIASFNYDPTLRPTHAYIGRVYRGLTMTLDYIRTYKKGELVVNRPFISTSKTIGIANIFAGVGEYEQLRKMNSTSKFLQFSVRFTYEINRRETRAISIAKMSNIQSEDEILLMPLSTFRITDIKFYPKQSLYDITLEDCELPSKSDPAAPIIHCDFCETPKAQVKALK</sequence>
<evidence type="ECO:0000313" key="3">
    <source>
        <dbReference type="Proteomes" id="UP000663868"/>
    </source>
</evidence>
<keyword evidence="1" id="KW-0040">ANK repeat</keyword>
<evidence type="ECO:0000313" key="2">
    <source>
        <dbReference type="EMBL" id="CAF4084639.1"/>
    </source>
</evidence>
<dbReference type="Proteomes" id="UP000663868">
    <property type="component" value="Unassembled WGS sequence"/>
</dbReference>
<dbReference type="AlphaFoldDB" id="A0A819TX22"/>
<dbReference type="SUPFAM" id="SSF48403">
    <property type="entry name" value="Ankyrin repeat"/>
    <property type="match status" value="1"/>
</dbReference>
<dbReference type="Gene3D" id="1.25.40.20">
    <property type="entry name" value="Ankyrin repeat-containing domain"/>
    <property type="match status" value="1"/>
</dbReference>
<gene>
    <name evidence="2" type="ORF">KXQ929_LOCUS33572</name>
</gene>
<reference evidence="2" key="1">
    <citation type="submission" date="2021-02" db="EMBL/GenBank/DDBJ databases">
        <authorList>
            <person name="Nowell W R."/>
        </authorList>
    </citation>
    <scope>NUCLEOTIDE SEQUENCE</scope>
</reference>
<dbReference type="EMBL" id="CAJOBB010004337">
    <property type="protein sequence ID" value="CAF4084639.1"/>
    <property type="molecule type" value="Genomic_DNA"/>
</dbReference>
<dbReference type="InterPro" id="IPR002110">
    <property type="entry name" value="Ankyrin_rpt"/>
</dbReference>
<accession>A0A819TX22</accession>
<dbReference type="SUPFAM" id="SSF56399">
    <property type="entry name" value="ADP-ribosylation"/>
    <property type="match status" value="1"/>
</dbReference>
<comment type="caution">
    <text evidence="2">The sequence shown here is derived from an EMBL/GenBank/DDBJ whole genome shotgun (WGS) entry which is preliminary data.</text>
</comment>
<evidence type="ECO:0000256" key="1">
    <source>
        <dbReference type="PROSITE-ProRule" id="PRU00023"/>
    </source>
</evidence>